<name>A0A183V5N8_TOXCA</name>
<evidence type="ECO:0000313" key="3">
    <source>
        <dbReference type="Proteomes" id="UP000050794"/>
    </source>
</evidence>
<evidence type="ECO:0000256" key="1">
    <source>
        <dbReference type="SAM" id="MobiDB-lite"/>
    </source>
</evidence>
<feature type="region of interest" description="Disordered" evidence="1">
    <location>
        <begin position="99"/>
        <end position="133"/>
    </location>
</feature>
<reference evidence="4" key="1">
    <citation type="submission" date="2016-06" db="UniProtKB">
        <authorList>
            <consortium name="WormBaseParasite"/>
        </authorList>
    </citation>
    <scope>IDENTIFICATION</scope>
</reference>
<reference evidence="2 3" key="2">
    <citation type="submission" date="2018-11" db="EMBL/GenBank/DDBJ databases">
        <authorList>
            <consortium name="Pathogen Informatics"/>
        </authorList>
    </citation>
    <scope>NUCLEOTIDE SEQUENCE [LARGE SCALE GENOMIC DNA]</scope>
</reference>
<protein>
    <submittedName>
        <fullName evidence="4">LAM_G_DOMAIN domain-containing protein</fullName>
    </submittedName>
</protein>
<dbReference type="WBParaSite" id="TCNE_0001605901-mRNA-1">
    <property type="protein sequence ID" value="TCNE_0001605901-mRNA-1"/>
    <property type="gene ID" value="TCNE_0001605901"/>
</dbReference>
<evidence type="ECO:0000313" key="4">
    <source>
        <dbReference type="WBParaSite" id="TCNE_0001605901-mRNA-1"/>
    </source>
</evidence>
<dbReference type="AlphaFoldDB" id="A0A183V5N8"/>
<accession>A0A183V5N8</accession>
<organism evidence="3 4">
    <name type="scientific">Toxocara canis</name>
    <name type="common">Canine roundworm</name>
    <dbReference type="NCBI Taxonomy" id="6265"/>
    <lineage>
        <taxon>Eukaryota</taxon>
        <taxon>Metazoa</taxon>
        <taxon>Ecdysozoa</taxon>
        <taxon>Nematoda</taxon>
        <taxon>Chromadorea</taxon>
        <taxon>Rhabditida</taxon>
        <taxon>Spirurina</taxon>
        <taxon>Ascaridomorpha</taxon>
        <taxon>Ascaridoidea</taxon>
        <taxon>Toxocaridae</taxon>
        <taxon>Toxocara</taxon>
    </lineage>
</organism>
<dbReference type="Proteomes" id="UP000050794">
    <property type="component" value="Unassembled WGS sequence"/>
</dbReference>
<proteinExistence type="predicted"/>
<dbReference type="EMBL" id="UYWY01023297">
    <property type="protein sequence ID" value="VDM47379.1"/>
    <property type="molecule type" value="Genomic_DNA"/>
</dbReference>
<keyword evidence="3" id="KW-1185">Reference proteome</keyword>
<sequence length="345" mass="39094">MLLVVRELSPNRVVWFRQLFAGRLLVLDFFAFSEICQSAQLRVTEKMADRTVTRFCVNQLRKRDSFEGQPNHRDHQWTMLFDSFGLPNPATAAETHLTTPAEVPAQRTKPQPSECPKMSNTAQPPHRRSMRPSATPVTLEFDPLHPTKEHLAIPVKGGGADRLCRKLTSDCETDRLRIKMFAVAAVLLLLLLQCVAYKDLPMDLSLGKKIMSPPHPDEFSKSLVGMKNSIVYGIRKTDGLLMVIEQQHIDQIHDLATMQSMLDLPLGYERFEYCQVLFSTETLGSDFSLTFRSTQLLRLTVTEDRNGVETYCFNNDALSTPKLYCVKVHKNGGNAKKNMVDIEPI</sequence>
<gene>
    <name evidence="2" type="ORF">TCNE_LOCUS16058</name>
</gene>
<evidence type="ECO:0000313" key="2">
    <source>
        <dbReference type="EMBL" id="VDM47379.1"/>
    </source>
</evidence>